<accession>A0A1X3FYE5</accession>
<keyword evidence="2" id="KW-0808">Transferase</keyword>
<comment type="caution">
    <text evidence="2">The sequence shown here is derived from an EMBL/GenBank/DDBJ whole genome shotgun (WGS) entry which is preliminary data.</text>
</comment>
<dbReference type="GO" id="GO:0017000">
    <property type="term" value="P:antibiotic biosynthetic process"/>
    <property type="evidence" value="ECO:0007669"/>
    <property type="project" value="UniProtKB-ARBA"/>
</dbReference>
<gene>
    <name evidence="2" type="ORF">BSZ18_11735</name>
</gene>
<sequence>MKILIASSPFTGHINPMFSIGRMLVSQGHEVAGLSASAMRSAIEGAGATFYPFPDAIDRDYRDMAAVFPDYKDIPPGLEMSRFYLERVFIDPIPAQDEGLKRVLSEFSADVILADNLFFGAFPMLLGSSLDRPPIILCGTMFLHFRRDDGAPNFAGLLPAQNEVEREAYAVIAKDHEEVLYLPVRKHLNNCLWRMGIKPLAMDAHEAAVVLPDAYLQLTVPDFEFPRRDLPRSISFVGALPIIPRQAPLPPWARDLDGSRKVVLVTQGTVSNHNFDQLIIPTLAALANEPDVLVVATTGGRPIEAIASAIPSNARIATYLPFEWLLPHVDALVTNGGYGSVNQALSFGIPLVAAGLTEDKADTNARVAWSGVGIDLKTQEPTSSALREAIRAVLDMRSYRARSARMAAEFAKMDTRSEILSILDDVVRDAAQRRGRARAI</sequence>
<reference evidence="2 3" key="1">
    <citation type="submission" date="2017-03" db="EMBL/GenBank/DDBJ databases">
        <title>Whole genome sequences of fourteen strains of Bradyrhizobium canariense and one strain of Bradyrhizobium japonicum isolated from Lupinus (Papilionoideae: Genisteae) species in Algeria.</title>
        <authorList>
            <person name="Crovadore J."/>
            <person name="Chekireb D."/>
            <person name="Brachmann A."/>
            <person name="Chablais R."/>
            <person name="Cochard B."/>
            <person name="Lefort F."/>
        </authorList>
    </citation>
    <scope>NUCLEOTIDE SEQUENCE [LARGE SCALE GENOMIC DNA]</scope>
    <source>
        <strain evidence="2 3">UBMA195</strain>
    </source>
</reference>
<dbReference type="CDD" id="cd03784">
    <property type="entry name" value="GT1_Gtf-like"/>
    <property type="match status" value="1"/>
</dbReference>
<dbReference type="SUPFAM" id="SSF53756">
    <property type="entry name" value="UDP-Glycosyltransferase/glycogen phosphorylase"/>
    <property type="match status" value="1"/>
</dbReference>
<organism evidence="2 3">
    <name type="scientific">Bradyrhizobium canariense</name>
    <dbReference type="NCBI Taxonomy" id="255045"/>
    <lineage>
        <taxon>Bacteria</taxon>
        <taxon>Pseudomonadati</taxon>
        <taxon>Pseudomonadota</taxon>
        <taxon>Alphaproteobacteria</taxon>
        <taxon>Hyphomicrobiales</taxon>
        <taxon>Nitrobacteraceae</taxon>
        <taxon>Bradyrhizobium</taxon>
    </lineage>
</organism>
<dbReference type="EMBL" id="NAFI01000164">
    <property type="protein sequence ID" value="OSJ12972.1"/>
    <property type="molecule type" value="Genomic_DNA"/>
</dbReference>
<dbReference type="Gene3D" id="3.40.50.2000">
    <property type="entry name" value="Glycogen Phosphorylase B"/>
    <property type="match status" value="2"/>
</dbReference>
<proteinExistence type="predicted"/>
<dbReference type="RefSeq" id="WP_085357488.1">
    <property type="nucleotide sequence ID" value="NZ_NAFD01000171.1"/>
</dbReference>
<dbReference type="AlphaFoldDB" id="A0A1X3FYE5"/>
<evidence type="ECO:0000313" key="3">
    <source>
        <dbReference type="Proteomes" id="UP000193553"/>
    </source>
</evidence>
<evidence type="ECO:0000259" key="1">
    <source>
        <dbReference type="Pfam" id="PF06722"/>
    </source>
</evidence>
<dbReference type="PANTHER" id="PTHR48050:SF13">
    <property type="entry name" value="STEROL 3-BETA-GLUCOSYLTRANSFERASE UGT80A2"/>
    <property type="match status" value="1"/>
</dbReference>
<name>A0A1X3FYE5_9BRAD</name>
<dbReference type="InterPro" id="IPR010610">
    <property type="entry name" value="EryCIII-like_C"/>
</dbReference>
<dbReference type="Proteomes" id="UP000193553">
    <property type="component" value="Unassembled WGS sequence"/>
</dbReference>
<protein>
    <submittedName>
        <fullName evidence="2">UDP-glucosyltransferase</fullName>
    </submittedName>
</protein>
<dbReference type="FunFam" id="3.40.50.2000:FF:000072">
    <property type="entry name" value="Glycosyl transferase"/>
    <property type="match status" value="1"/>
</dbReference>
<dbReference type="PANTHER" id="PTHR48050">
    <property type="entry name" value="STEROL 3-BETA-GLUCOSYLTRANSFERASE"/>
    <property type="match status" value="1"/>
</dbReference>
<dbReference type="Pfam" id="PF06722">
    <property type="entry name" value="EryCIII-like_C"/>
    <property type="match status" value="1"/>
</dbReference>
<dbReference type="InterPro" id="IPR002213">
    <property type="entry name" value="UDP_glucos_trans"/>
</dbReference>
<feature type="domain" description="Erythromycin biosynthesis protein CIII-like C-terminal" evidence="1">
    <location>
        <begin position="294"/>
        <end position="423"/>
    </location>
</feature>
<dbReference type="GO" id="GO:0008194">
    <property type="term" value="F:UDP-glycosyltransferase activity"/>
    <property type="evidence" value="ECO:0007669"/>
    <property type="project" value="InterPro"/>
</dbReference>
<evidence type="ECO:0000313" key="2">
    <source>
        <dbReference type="EMBL" id="OSJ12972.1"/>
    </source>
</evidence>
<dbReference type="OrthoDB" id="6620093at2"/>
<dbReference type="InterPro" id="IPR050426">
    <property type="entry name" value="Glycosyltransferase_28"/>
</dbReference>
<dbReference type="GO" id="GO:0016758">
    <property type="term" value="F:hexosyltransferase activity"/>
    <property type="evidence" value="ECO:0007669"/>
    <property type="project" value="UniProtKB-ARBA"/>
</dbReference>